<evidence type="ECO:0000256" key="1">
    <source>
        <dbReference type="SAM" id="Phobius"/>
    </source>
</evidence>
<comment type="caution">
    <text evidence="2">The sequence shown here is derived from an EMBL/GenBank/DDBJ whole genome shotgun (WGS) entry which is preliminary data.</text>
</comment>
<evidence type="ECO:0000313" key="2">
    <source>
        <dbReference type="EMBL" id="RYJ43866.1"/>
    </source>
</evidence>
<accession>A0A444WDL5</accession>
<protein>
    <submittedName>
        <fullName evidence="2">Uncharacterized protein</fullName>
    </submittedName>
</protein>
<feature type="transmembrane region" description="Helical" evidence="1">
    <location>
        <begin position="36"/>
        <end position="57"/>
    </location>
</feature>
<name>A0A444WDL5_9FLAO</name>
<dbReference type="EMBL" id="JUIW01000004">
    <property type="protein sequence ID" value="RYJ43866.1"/>
    <property type="molecule type" value="Genomic_DNA"/>
</dbReference>
<organism evidence="2 3">
    <name type="scientific">Flavobacterium beibuense</name>
    <dbReference type="NCBI Taxonomy" id="657326"/>
    <lineage>
        <taxon>Bacteria</taxon>
        <taxon>Pseudomonadati</taxon>
        <taxon>Bacteroidota</taxon>
        <taxon>Flavobacteriia</taxon>
        <taxon>Flavobacteriales</taxon>
        <taxon>Flavobacteriaceae</taxon>
        <taxon>Flavobacterium</taxon>
    </lineage>
</organism>
<gene>
    <name evidence="2" type="ORF">NU09_1374</name>
</gene>
<reference evidence="2 3" key="1">
    <citation type="submission" date="2014-12" db="EMBL/GenBank/DDBJ databases">
        <title>Genome sequence of Flavobacterium beibuense RSKm HC5.</title>
        <authorList>
            <person name="Kim J.F."/>
            <person name="Song J.Y."/>
            <person name="Kwak M.-J."/>
            <person name="Lee S.-W."/>
        </authorList>
    </citation>
    <scope>NUCLEOTIDE SEQUENCE [LARGE SCALE GENOMIC DNA]</scope>
    <source>
        <strain evidence="2 3">RSKm HC5</strain>
    </source>
</reference>
<dbReference type="AlphaFoldDB" id="A0A444WDL5"/>
<feature type="transmembrane region" description="Helical" evidence="1">
    <location>
        <begin position="64"/>
        <end position="82"/>
    </location>
</feature>
<proteinExistence type="predicted"/>
<keyword evidence="1" id="KW-0812">Transmembrane</keyword>
<keyword evidence="1" id="KW-1133">Transmembrane helix</keyword>
<dbReference type="Proteomes" id="UP000289775">
    <property type="component" value="Unassembled WGS sequence"/>
</dbReference>
<keyword evidence="3" id="KW-1185">Reference proteome</keyword>
<keyword evidence="1" id="KW-0472">Membrane</keyword>
<sequence>MTNMILWFRACAQYEDFETIKQAYLSHFPMSLRGQYTLTFINCGMLAVSVAVFANAISIGFLKTLSLVLVIVSGFLLSWQIFSLM</sequence>
<evidence type="ECO:0000313" key="3">
    <source>
        <dbReference type="Proteomes" id="UP000289775"/>
    </source>
</evidence>